<dbReference type="InterPro" id="IPR025684">
    <property type="entry name" value="SprA_N_dom"/>
</dbReference>
<reference evidence="2 3" key="1">
    <citation type="submission" date="2024-03" db="EMBL/GenBank/DDBJ databases">
        <title>Aquirufa genome sequencing.</title>
        <authorList>
            <person name="Pitt A."/>
            <person name="Hahn M.W."/>
        </authorList>
    </citation>
    <scope>NUCLEOTIDE SEQUENCE [LARGE SCALE GENOMIC DNA]</scope>
    <source>
        <strain evidence="2 3">OSTEICH-129V</strain>
    </source>
</reference>
<feature type="domain" description="Gliding motility protein SprA N-terminal" evidence="1">
    <location>
        <begin position="1103"/>
        <end position="1610"/>
    </location>
</feature>
<evidence type="ECO:0000313" key="3">
    <source>
        <dbReference type="Proteomes" id="UP001598138"/>
    </source>
</evidence>
<accession>A0ABW6DAG2</accession>
<dbReference type="InterPro" id="IPR026377">
    <property type="entry name" value="Cell_surface_SprA"/>
</dbReference>
<dbReference type="NCBIfam" id="TIGR04189">
    <property type="entry name" value="surface_SprA"/>
    <property type="match status" value="1"/>
</dbReference>
<sequence>MQISHRQHWISKAQQILVVMGLCFSGQLVAQELAIDSSKILQKSGRKPRYQLKKAPFSGVSTSKKQSPFSIYSVKGAKTSTQITNGQIVQKDQVGTYDVNPTRTFSLENYYQRQNTQVNRSFWTDYSKGIDGNNSMQSRGLFPKIELPPSIDRIFGGSEIYFKPNGSLLLDIGYMGQFVDNPSIPVQLRYVGNLFFNEQAQINFQGKIGDKLNLNTNFDTKASFNFQNQLKLNWKTQEEDILQNIEAGNTSWTLNSQLIPGVQNLFGLKTLMRFGNLDVTVVAAQQRSKQDCITLKGGTQGRSFEIRADQYDENRHFFLSTYFRNNYERALRNMPVITSGVTITRVEVYVTNRTQSTETLRNLVALSDLAEPKPYNPRVQVNPGNGFVDNSANTLFQRLTNDAQIRRSDQASFELESSYAMTRGTDFDMLKGAKRLNEREFKFNSQLGYISLVAPLRNDEVLAVAYEYTLNGRRYKVGELTEDYQMRQDNEVLILKMLKSSTVRNHLEHPMWDLMMKNIYTLNTTALSKQNFQLRIVYKDDATGIDNSNVIEGGPQIKDTPYVKLLGLDKLNFAGDPQPDGNFDYVEDITIDSKNGRIIFPVLEPFGSSLAEKFKSEPSLLDKYNFSDLYKKTQTDAQQLATKNKFFLKGSFQSGVGGDINLPFGVEPKSVTVSAGGQLLSPGSDFIVEGQSGKVKIMNEGVFNSGRELKVCYEKPDLFTNQVRSLLGTRLDYNLGQDIHLGATVQRMSETPPAFLRRVAIGNEPVNNTLLGFDVSLLKKSNGLTRMLDALPFISTKETSVIDFQGEAAKLLPNVNERVQGNAFIDDFESARVVYSMSSQPTMWKPAAVPADFSAGTNPRDLASNFKRAKISAYTVDASLYGQGGFALDVPGLDASEINAYAYERVVTPRGLFPNKDFANNITNLPIGVLDVAYFPSERGIYNFNPNLSAEGLLLNPKTNFGAITRAILADTDFDNANVEQIEFWLMNPFVEGEVGKVRDGIFNKNNTKGGKLVFHLGDVSEDFVPDGYSNFENGIPAGEKIVDPTRGNVEKTNYGIAPKRQFVINAFDNQGGRAQQDVGLDGLPNVTTEASNLSETTYFANYLNQTRTRVTNSAALAAIQKDPAGDDFVHYLSEDFNSTPSVIQRYKQYMGLENNSPNTDNPTNAIITEANSMMPDREDLNNDNTINEVESYFEYEVDLKKGMQVGQNFIVDKINEGGVDWFLFRIPIKDKNKYKAINGITGFKSIRFFRMMMKEFEEPVVLRFAQLQLSGYSYRKFIGQLDQRNGQDIPETPGTELRVTSVNIEENGPAAKGNNTVPYVVPPGFVRDQDVTTINNARLNEQSMSLCVDNLRPGDARGVFKNTMFDFINYKRLRMFVSMQSQDANVGNVAAFMRIGTDLTDNYYEVENAGLVQTQKGQSLDVEIWPAENEFDVEFDLLKQVKIERDRLGKSLDKRFSLIMTSSTGKKYKITVMGRPDQSASMTLMIGVRNPSENTQNKSFCIWVNELRASGFDQTSGSAALGKMAVKLADLGQVTFNGAFKNYGFGGVQSKISERSRDNMLEYGITANLNLDKLLPANWGFRIPFFVTYDNRTISPQFDPLDPDVFLSAKPVNDEYMRMVEDRSTRQGFNFTNVRKVRSSLAKHAYLWDFSNFSFSYAHSEMIRSSTLIDAYRQLSQRGSVQYTYAANSIFWEPFAKTNWNSQWLSLLKDFNVNLIPSSIAVRAEMDRSFIKTQLRNSDFSTLGVTPLFEKYWFFNRQYAVNWNLTKSMVLNYNTRVNAIIDEPLGDLIEPGYQDYVVSNIKSFGRAKEFDQQAGMIWRLPLQKLPLTDWMNADYTHRVGYNYYANSLNISDDDGIAFGDIIKNTRERGISGKVDFVSLYNRIRALRWANTPSSDSKNVARNPGDEDDIYIAPKNALRSVTRLLLTLRGIQVNYSINESTTLPGFLKPPGLFGMNGNFGAPGFDFISGGQSDGIRFKAAENGWLSQSTYQNIPFTQLRNQRFTYTTQLEPTKDFRVTLDGNYTKGDNYQEFFRPSVLGGPFKSESPLRSGNYSMSFLSFVTAFKNSEAVFESFRTNRQVILERLNRANFGEGGAYNKNSQDVLIPAFFAAYSGVPAEKVKFSPFYNLPLPNWKVDYNGMNLLPWITKKFSSFTITHMYSSTYSVGNFVSSLEYGQFENDFRNLTLNSLLYPLSSRFDPVTKNLIPVYVMSTISFTERFSPLIGVNAITKSRVSLRLEYNQDRNVGLNLANSQVAELANKDLTFSIGFTRANMLIPFKINGRAVRLPNDLRFNMNLTIRDTRTLQRKLDAETIVTQGFINFQFRPQLSYAVSDKLSVTAYFDRMMNNPLVSNAFFRSTVAGGFQVRYSLSE</sequence>
<keyword evidence="3" id="KW-1185">Reference proteome</keyword>
<dbReference type="EMBL" id="JBBKXZ010000001">
    <property type="protein sequence ID" value="MFD3393892.1"/>
    <property type="molecule type" value="Genomic_DNA"/>
</dbReference>
<protein>
    <submittedName>
        <fullName evidence="2">Cell surface protein SprA</fullName>
    </submittedName>
</protein>
<organism evidence="2 3">
    <name type="scientific">Aquirufa avitistagni</name>
    <dbReference type="NCBI Taxonomy" id="3104728"/>
    <lineage>
        <taxon>Bacteria</taxon>
        <taxon>Pseudomonadati</taxon>
        <taxon>Bacteroidota</taxon>
        <taxon>Cytophagia</taxon>
        <taxon>Cytophagales</taxon>
        <taxon>Flectobacillaceae</taxon>
        <taxon>Aquirufa</taxon>
    </lineage>
</organism>
<evidence type="ECO:0000313" key="2">
    <source>
        <dbReference type="EMBL" id="MFD3393892.1"/>
    </source>
</evidence>
<dbReference type="Proteomes" id="UP001598138">
    <property type="component" value="Unassembled WGS sequence"/>
</dbReference>
<evidence type="ECO:0000259" key="1">
    <source>
        <dbReference type="Pfam" id="PF14349"/>
    </source>
</evidence>
<gene>
    <name evidence="2" type="primary">sprA</name>
    <name evidence="2" type="ORF">U0R10_04605</name>
</gene>
<dbReference type="Pfam" id="PF14349">
    <property type="entry name" value="SprA_N"/>
    <property type="match status" value="2"/>
</dbReference>
<feature type="domain" description="Gliding motility protein SprA N-terminal" evidence="1">
    <location>
        <begin position="87"/>
        <end position="363"/>
    </location>
</feature>
<comment type="caution">
    <text evidence="2">The sequence shown here is derived from an EMBL/GenBank/DDBJ whole genome shotgun (WGS) entry which is preliminary data.</text>
</comment>
<proteinExistence type="predicted"/>
<name>A0ABW6DAG2_9BACT</name>
<dbReference type="RefSeq" id="WP_377982771.1">
    <property type="nucleotide sequence ID" value="NZ_JBBKXZ010000001.1"/>
</dbReference>